<feature type="region of interest" description="Disordered" evidence="2">
    <location>
        <begin position="1203"/>
        <end position="1223"/>
    </location>
</feature>
<gene>
    <name evidence="5" type="ORF">Tci_015583</name>
</gene>
<dbReference type="SUPFAM" id="SSF53098">
    <property type="entry name" value="Ribonuclease H-like"/>
    <property type="match status" value="1"/>
</dbReference>
<dbReference type="Pfam" id="PF03732">
    <property type="entry name" value="Retrotrans_gag"/>
    <property type="match status" value="1"/>
</dbReference>
<feature type="region of interest" description="Disordered" evidence="2">
    <location>
        <begin position="50"/>
        <end position="72"/>
    </location>
</feature>
<dbReference type="Gene3D" id="4.10.60.10">
    <property type="entry name" value="Zinc finger, CCHC-type"/>
    <property type="match status" value="1"/>
</dbReference>
<keyword evidence="1" id="KW-0862">Zinc</keyword>
<feature type="compositionally biased region" description="Polar residues" evidence="2">
    <location>
        <begin position="1325"/>
        <end position="1336"/>
    </location>
</feature>
<dbReference type="Pfam" id="PF00098">
    <property type="entry name" value="zf-CCHC"/>
    <property type="match status" value="1"/>
</dbReference>
<dbReference type="InterPro" id="IPR036875">
    <property type="entry name" value="Znf_CCHC_sf"/>
</dbReference>
<dbReference type="InterPro" id="IPR036397">
    <property type="entry name" value="RNaseH_sf"/>
</dbReference>
<feature type="domain" description="CCHC-type" evidence="3">
    <location>
        <begin position="448"/>
        <end position="463"/>
    </location>
</feature>
<dbReference type="Pfam" id="PF00665">
    <property type="entry name" value="rve"/>
    <property type="match status" value="1"/>
</dbReference>
<dbReference type="InterPro" id="IPR005162">
    <property type="entry name" value="Retrotrans_gag_dom"/>
</dbReference>
<feature type="domain" description="Integrase catalytic" evidence="4">
    <location>
        <begin position="892"/>
        <end position="1007"/>
    </location>
</feature>
<sequence>MSNFKKSIVKRIRHQRQYDKRMNKRQMQTQESEVDTGKAFDIDLVITKSSGTESKVQEDNNRSGNDTDADDVDIRPIYDEEPMAEVQLTAKRNIFAIGQQHTEQPEIINKGRDDHMGKGLFGPNERRGRNVEVGFDNFGGGGEEIRNCGGNGGRGSFIFRRGEGSLAIFSMESKDGLGVGGLVVVGGGSSSVSNIAWGEHRTGFEKPMEPATTVAKKENSSVCLDEPMLELHAYLGQHEFHANEVRLMHERNSDPLALVATHQMTQSSYPTHQNSYHNSPFQPRVSTYQSPPYGSPYQFQQYSNNQSSTPISITYPSNDYQSLVHHKVYSPSSSIPLLEYAPSVNQQPEFSQPDSGLIVLVFQKGDDPIDAINHMMSFFTAVVTSRYPTTNNQLRNSSNHRKQATINNGIVTLQPIQGRQTSLTAGTTKTYIPGASGINSGKQRIVICYNCKGEGHMSKQCTKPKRKRDDSWFKDKVVLVQAQASGQILHEEELAFFTDPGILKDALAEVHNHDNVNNNMINQVVHVMPSSEQSNIVNHSKTEITNDSNIIPYSQYVISQQAAIQNSKSHAQQDALILSNPFYLKKAQHLESKLYDGNVLEKTSAITIPDSKETLMLAEESLSNQSDPGFDHYFELNELKAQSQEKDTVISKLKERIKSLSGHMKEDKIKKELEEIETINIEWDHRMSKLIYENELLKQTYKQLYDSIKATRIRSKEQCDDLINQVNLKSVEISDLNASLQEKVLVITALKDALRKLKGKALMMSAHSNYLKHTQEEAAILKEIVEQGKSKKSFKCLLRLCLNDHVAKILRYGDYQIGNIMISRVYYVEGLGHNLFSVGQFCDSKLEVAFRQHTCFIRNLKARKGLVRGLPKLKFEKDHLCSACVMGKGKKKPHKPKSKDTKQEKLYLLHMDLCGPMRVTSINGNKYILVIFDNYSRFTWVKCVRSKDEAPDFIIKFLKMIQVRLKVPVRRIRTDNETKFVNQTLREYYEQKQLLPHVIPKIVPSENLGKLQPKVDIGIFIGYAPTKKAFWIYNRRTRRIIETIHVDFDELTAMGSEQSSSGLALHEMTHVTISPGLVPNPSPSTSYVPPSRTNWDILFQQLFDELLTHPSSVDLPAPKFISLIAKVLALEPAASPGSPSSTTVDQDVSSPSHSQTKPCNNPTFSSIMTPKRTLTSTTPSMNQAAIRQLIDDPVAAALEAQATNMANTDNTNRNPEPRETPTTRKCTYKEFMSCQPFYFNGMEGAVGLTNHQGYPGSPPIRYEESFWIQSMSSRTARENHHHQATRLDSMAPKRTLTSTTPSMNQAAIRQLIDDPVAAALEAQATNMANTDNTNRNPEPRETPAARKCTYKEFMSCQPFYFNGMEGAVGLICWNHGPRETHAARKCTYKEFMICQPFYFNGTEEAVGLIRWFERTKSWNSYAKPIGIEQADKIAWTELKRILTNKYCPRTEVRKMEDEFYNLVIKGNDLKTYARRFQELATLCLNMVPNNEKLMEVFIRGFPQSIEGTVTASKPQTLKEAINIAQRLLNQVLKHGSVQGTNDHK</sequence>
<accession>A0A6L2K6C4</accession>
<dbReference type="SMART" id="SM00343">
    <property type="entry name" value="ZnF_C2HC"/>
    <property type="match status" value="1"/>
</dbReference>
<reference evidence="5" key="1">
    <citation type="journal article" date="2019" name="Sci. Rep.">
        <title>Draft genome of Tanacetum cinerariifolium, the natural source of mosquito coil.</title>
        <authorList>
            <person name="Yamashiro T."/>
            <person name="Shiraishi A."/>
            <person name="Satake H."/>
            <person name="Nakayama K."/>
        </authorList>
    </citation>
    <scope>NUCLEOTIDE SEQUENCE</scope>
</reference>
<feature type="region of interest" description="Disordered" evidence="2">
    <location>
        <begin position="12"/>
        <end position="35"/>
    </location>
</feature>
<dbReference type="PROSITE" id="PS50994">
    <property type="entry name" value="INTEGRASE"/>
    <property type="match status" value="1"/>
</dbReference>
<dbReference type="Pfam" id="PF25597">
    <property type="entry name" value="SH3_retrovirus"/>
    <property type="match status" value="1"/>
</dbReference>
<dbReference type="PANTHER" id="PTHR42648">
    <property type="entry name" value="TRANSPOSASE, PUTATIVE-RELATED"/>
    <property type="match status" value="1"/>
</dbReference>
<comment type="caution">
    <text evidence="5">The sequence shown here is derived from an EMBL/GenBank/DDBJ whole genome shotgun (WGS) entry which is preliminary data.</text>
</comment>
<dbReference type="PANTHER" id="PTHR42648:SF18">
    <property type="entry name" value="RETROTRANSPOSON, UNCLASSIFIED-LIKE PROTEIN"/>
    <property type="match status" value="1"/>
</dbReference>
<evidence type="ECO:0000259" key="4">
    <source>
        <dbReference type="PROSITE" id="PS50994"/>
    </source>
</evidence>
<proteinExistence type="predicted"/>
<evidence type="ECO:0000313" key="5">
    <source>
        <dbReference type="EMBL" id="GEU43605.1"/>
    </source>
</evidence>
<evidence type="ECO:0000256" key="1">
    <source>
        <dbReference type="PROSITE-ProRule" id="PRU00047"/>
    </source>
</evidence>
<dbReference type="InterPro" id="IPR001584">
    <property type="entry name" value="Integrase_cat-core"/>
</dbReference>
<evidence type="ECO:0008006" key="6">
    <source>
        <dbReference type="Google" id="ProtNLM"/>
    </source>
</evidence>
<dbReference type="InterPro" id="IPR012337">
    <property type="entry name" value="RNaseH-like_sf"/>
</dbReference>
<evidence type="ECO:0000259" key="3">
    <source>
        <dbReference type="PROSITE" id="PS50158"/>
    </source>
</evidence>
<dbReference type="InterPro" id="IPR057670">
    <property type="entry name" value="SH3_retrovirus"/>
</dbReference>
<organism evidence="5">
    <name type="scientific">Tanacetum cinerariifolium</name>
    <name type="common">Dalmatian daisy</name>
    <name type="synonym">Chrysanthemum cinerariifolium</name>
    <dbReference type="NCBI Taxonomy" id="118510"/>
    <lineage>
        <taxon>Eukaryota</taxon>
        <taxon>Viridiplantae</taxon>
        <taxon>Streptophyta</taxon>
        <taxon>Embryophyta</taxon>
        <taxon>Tracheophyta</taxon>
        <taxon>Spermatophyta</taxon>
        <taxon>Magnoliopsida</taxon>
        <taxon>eudicotyledons</taxon>
        <taxon>Gunneridae</taxon>
        <taxon>Pentapetalae</taxon>
        <taxon>asterids</taxon>
        <taxon>campanulids</taxon>
        <taxon>Asterales</taxon>
        <taxon>Asteraceae</taxon>
        <taxon>Asteroideae</taxon>
        <taxon>Anthemideae</taxon>
        <taxon>Anthemidinae</taxon>
        <taxon>Tanacetum</taxon>
    </lineage>
</organism>
<feature type="compositionally biased region" description="Polar residues" evidence="2">
    <location>
        <begin position="1203"/>
        <end position="1214"/>
    </location>
</feature>
<dbReference type="SUPFAM" id="SSF57756">
    <property type="entry name" value="Retrovirus zinc finger-like domains"/>
    <property type="match status" value="1"/>
</dbReference>
<feature type="region of interest" description="Disordered" evidence="2">
    <location>
        <begin position="1273"/>
        <end position="1301"/>
    </location>
</feature>
<feature type="region of interest" description="Disordered" evidence="2">
    <location>
        <begin position="1325"/>
        <end position="1344"/>
    </location>
</feature>
<keyword evidence="1" id="KW-0863">Zinc-finger</keyword>
<dbReference type="Gene3D" id="3.30.420.10">
    <property type="entry name" value="Ribonuclease H-like superfamily/Ribonuclease H"/>
    <property type="match status" value="1"/>
</dbReference>
<feature type="region of interest" description="Disordered" evidence="2">
    <location>
        <begin position="1134"/>
        <end position="1178"/>
    </location>
</feature>
<keyword evidence="1" id="KW-0479">Metal-binding</keyword>
<name>A0A6L2K6C4_TANCI</name>
<dbReference type="InterPro" id="IPR039537">
    <property type="entry name" value="Retrotran_Ty1/copia-like"/>
</dbReference>
<feature type="compositionally biased region" description="Polar residues" evidence="2">
    <location>
        <begin position="1142"/>
        <end position="1178"/>
    </location>
</feature>
<dbReference type="PROSITE" id="PS50158">
    <property type="entry name" value="ZF_CCHC"/>
    <property type="match status" value="1"/>
</dbReference>
<evidence type="ECO:0000256" key="2">
    <source>
        <dbReference type="SAM" id="MobiDB-lite"/>
    </source>
</evidence>
<dbReference type="InterPro" id="IPR001878">
    <property type="entry name" value="Znf_CCHC"/>
</dbReference>
<dbReference type="EMBL" id="BKCJ010001731">
    <property type="protein sequence ID" value="GEU43605.1"/>
    <property type="molecule type" value="Genomic_DNA"/>
</dbReference>
<dbReference type="GO" id="GO:0015074">
    <property type="term" value="P:DNA integration"/>
    <property type="evidence" value="ECO:0007669"/>
    <property type="project" value="InterPro"/>
</dbReference>
<protein>
    <recommendedName>
        <fullName evidence="6">Reverse transcriptase domain-containing protein</fullName>
    </recommendedName>
</protein>
<dbReference type="GO" id="GO:0008270">
    <property type="term" value="F:zinc ion binding"/>
    <property type="evidence" value="ECO:0007669"/>
    <property type="project" value="UniProtKB-KW"/>
</dbReference>
<dbReference type="GO" id="GO:0003676">
    <property type="term" value="F:nucleic acid binding"/>
    <property type="evidence" value="ECO:0007669"/>
    <property type="project" value="InterPro"/>
</dbReference>